<dbReference type="GO" id="GO:0043200">
    <property type="term" value="P:response to amino acid"/>
    <property type="evidence" value="ECO:0007669"/>
    <property type="project" value="TreeGrafter"/>
</dbReference>
<evidence type="ECO:0000259" key="4">
    <source>
        <dbReference type="PROSITE" id="PS50956"/>
    </source>
</evidence>
<dbReference type="Proteomes" id="UP000000662">
    <property type="component" value="Chromosome 2"/>
</dbReference>
<evidence type="ECO:0000256" key="2">
    <source>
        <dbReference type="ARBA" id="ARBA00023125"/>
    </source>
</evidence>
<keyword evidence="3" id="KW-0804">Transcription</keyword>
<evidence type="ECO:0000256" key="3">
    <source>
        <dbReference type="ARBA" id="ARBA00023163"/>
    </source>
</evidence>
<dbReference type="Gene3D" id="3.30.70.920">
    <property type="match status" value="1"/>
</dbReference>
<protein>
    <submittedName>
        <fullName evidence="5">Transcriptional regulator, AsnC family</fullName>
    </submittedName>
</protein>
<organism evidence="5 6">
    <name type="scientific">Burkholderia ambifaria (strain ATCC BAA-244 / DSM 16087 / CCUG 44356 / LMG 19182 / AMMD)</name>
    <name type="common">Burkholderia cepacia (strain AMMD)</name>
    <dbReference type="NCBI Taxonomy" id="339670"/>
    <lineage>
        <taxon>Bacteria</taxon>
        <taxon>Pseudomonadati</taxon>
        <taxon>Pseudomonadota</taxon>
        <taxon>Betaproteobacteria</taxon>
        <taxon>Burkholderiales</taxon>
        <taxon>Burkholderiaceae</taxon>
        <taxon>Burkholderia</taxon>
        <taxon>Burkholderia cepacia complex</taxon>
    </lineage>
</organism>
<dbReference type="Pfam" id="PF01037">
    <property type="entry name" value="AsnC_trans_reg"/>
    <property type="match status" value="1"/>
</dbReference>
<dbReference type="SUPFAM" id="SSF54909">
    <property type="entry name" value="Dimeric alpha+beta barrel"/>
    <property type="match status" value="1"/>
</dbReference>
<dbReference type="eggNOG" id="COG1522">
    <property type="taxonomic scope" value="Bacteria"/>
</dbReference>
<dbReference type="EMBL" id="CP000441">
    <property type="protein sequence ID" value="ABI90685.1"/>
    <property type="molecule type" value="Genomic_DNA"/>
</dbReference>
<dbReference type="InterPro" id="IPR000485">
    <property type="entry name" value="AsnC-type_HTH_dom"/>
</dbReference>
<dbReference type="FunFam" id="1.10.10.10:FF:000186">
    <property type="entry name" value="AsnC family transcriptional regulator"/>
    <property type="match status" value="1"/>
</dbReference>
<dbReference type="KEGG" id="bam:Bamb_5136"/>
<dbReference type="Pfam" id="PF13412">
    <property type="entry name" value="HTH_24"/>
    <property type="match status" value="1"/>
</dbReference>
<dbReference type="InterPro" id="IPR036390">
    <property type="entry name" value="WH_DNA-bd_sf"/>
</dbReference>
<evidence type="ECO:0000313" key="5">
    <source>
        <dbReference type="EMBL" id="ABI90685.1"/>
    </source>
</evidence>
<proteinExistence type="predicted"/>
<dbReference type="PROSITE" id="PS50956">
    <property type="entry name" value="HTH_ASNC_2"/>
    <property type="match status" value="1"/>
</dbReference>
<evidence type="ECO:0000313" key="6">
    <source>
        <dbReference type="Proteomes" id="UP000000662"/>
    </source>
</evidence>
<evidence type="ECO:0000256" key="1">
    <source>
        <dbReference type="ARBA" id="ARBA00023015"/>
    </source>
</evidence>
<dbReference type="SMART" id="SM00344">
    <property type="entry name" value="HTH_ASNC"/>
    <property type="match status" value="1"/>
</dbReference>
<dbReference type="InterPro" id="IPR019888">
    <property type="entry name" value="Tscrpt_reg_AsnC-like"/>
</dbReference>
<dbReference type="PANTHER" id="PTHR30154:SF34">
    <property type="entry name" value="TRANSCRIPTIONAL REGULATOR AZLB"/>
    <property type="match status" value="1"/>
</dbReference>
<dbReference type="PRINTS" id="PR00033">
    <property type="entry name" value="HTHASNC"/>
</dbReference>
<dbReference type="InterPro" id="IPR019887">
    <property type="entry name" value="Tscrpt_reg_AsnC/Lrp_C"/>
</dbReference>
<reference evidence="5" key="1">
    <citation type="submission" date="2006-08" db="EMBL/GenBank/DDBJ databases">
        <title>Complete sequence of Chromosome 2 of Burkholderia cepacia AMMD.</title>
        <authorList>
            <consortium name="US DOE Joint Genome Institute"/>
            <person name="Copeland A."/>
            <person name="Lucas S."/>
            <person name="Lapidus A."/>
            <person name="Barry K."/>
            <person name="Detter J.C."/>
            <person name="Glavina del Rio T."/>
            <person name="Hammon N."/>
            <person name="Israni S."/>
            <person name="Pitluck S."/>
            <person name="Bruce D."/>
            <person name="Chain P."/>
            <person name="Malfatti S."/>
            <person name="Shin M."/>
            <person name="Vergez L."/>
            <person name="Schmutz J."/>
            <person name="Larimer F."/>
            <person name="Land M."/>
            <person name="Hauser L."/>
            <person name="Kyrpides N."/>
            <person name="Kim E."/>
            <person name="Parke J."/>
            <person name="Coenye T."/>
            <person name="Konstantinidis K."/>
            <person name="Ramette A."/>
            <person name="Tiedje J."/>
            <person name="Richardson P."/>
        </authorList>
    </citation>
    <scope>NUCLEOTIDE SEQUENCE</scope>
    <source>
        <strain evidence="5">AMMD</strain>
    </source>
</reference>
<name>Q0B588_BURCM</name>
<keyword evidence="1" id="KW-0805">Transcription regulation</keyword>
<dbReference type="GO" id="GO:0043565">
    <property type="term" value="F:sequence-specific DNA binding"/>
    <property type="evidence" value="ECO:0007669"/>
    <property type="project" value="InterPro"/>
</dbReference>
<dbReference type="GO" id="GO:0005829">
    <property type="term" value="C:cytosol"/>
    <property type="evidence" value="ECO:0007669"/>
    <property type="project" value="TreeGrafter"/>
</dbReference>
<dbReference type="InterPro" id="IPR011008">
    <property type="entry name" value="Dimeric_a/b-barrel"/>
</dbReference>
<dbReference type="GO" id="GO:0006355">
    <property type="term" value="P:regulation of DNA-templated transcription"/>
    <property type="evidence" value="ECO:0007669"/>
    <property type="project" value="UniProtKB-ARBA"/>
</dbReference>
<keyword evidence="2" id="KW-0238">DNA-binding</keyword>
<dbReference type="InterPro" id="IPR036388">
    <property type="entry name" value="WH-like_DNA-bd_sf"/>
</dbReference>
<accession>Q0B588</accession>
<dbReference type="SUPFAM" id="SSF46785">
    <property type="entry name" value="Winged helix' DNA-binding domain"/>
    <property type="match status" value="1"/>
</dbReference>
<feature type="domain" description="HTH asnC-type" evidence="4">
    <location>
        <begin position="28"/>
        <end position="89"/>
    </location>
</feature>
<dbReference type="InterPro" id="IPR011991">
    <property type="entry name" value="ArsR-like_HTH"/>
</dbReference>
<dbReference type="CDD" id="cd00090">
    <property type="entry name" value="HTH_ARSR"/>
    <property type="match status" value="1"/>
</dbReference>
<keyword evidence="6" id="KW-1185">Reference proteome</keyword>
<gene>
    <name evidence="5" type="ordered locus">Bamb_5136</name>
</gene>
<dbReference type="Gene3D" id="1.10.10.10">
    <property type="entry name" value="Winged helix-like DNA-binding domain superfamily/Winged helix DNA-binding domain"/>
    <property type="match status" value="1"/>
</dbReference>
<sequence>MRCGQIFRRIWHSTCVLPFFWNLMPMKLDAIDRRILSALQRDGRMQNVELAHEVGLSPSPCLRRVRLLEEAGVIEKYVAVLNPAKVGKGLTIFTRVWLKGQDAESVSRFAEAVQQMPEVVECHLMAGDCDFLLRVVAADIDDYRRFQMEYLTRIPGVLSVKTDIPMQKVKLTSALPT</sequence>
<dbReference type="AlphaFoldDB" id="Q0B588"/>
<dbReference type="PANTHER" id="PTHR30154">
    <property type="entry name" value="LEUCINE-RESPONSIVE REGULATORY PROTEIN"/>
    <property type="match status" value="1"/>
</dbReference>